<evidence type="ECO:0000256" key="2">
    <source>
        <dbReference type="ARBA" id="ARBA00022908"/>
    </source>
</evidence>
<dbReference type="GO" id="GO:0006310">
    <property type="term" value="P:DNA recombination"/>
    <property type="evidence" value="ECO:0007669"/>
    <property type="project" value="UniProtKB-KW"/>
</dbReference>
<dbReference type="InterPro" id="IPR010998">
    <property type="entry name" value="Integrase_recombinase_N"/>
</dbReference>
<feature type="domain" description="Tyr recombinase" evidence="6">
    <location>
        <begin position="112"/>
        <end position="298"/>
    </location>
</feature>
<evidence type="ECO:0000259" key="6">
    <source>
        <dbReference type="PROSITE" id="PS51898"/>
    </source>
</evidence>
<dbReference type="Pfam" id="PF00589">
    <property type="entry name" value="Phage_integrase"/>
    <property type="match status" value="1"/>
</dbReference>
<dbReference type="SUPFAM" id="SSF56349">
    <property type="entry name" value="DNA breaking-rejoining enzymes"/>
    <property type="match status" value="1"/>
</dbReference>
<dbReference type="InterPro" id="IPR013762">
    <property type="entry name" value="Integrase-like_cat_sf"/>
</dbReference>
<dbReference type="RefSeq" id="WP_269316323.1">
    <property type="nucleotide sequence ID" value="NZ_CP098251.1"/>
</dbReference>
<dbReference type="GO" id="GO:0003677">
    <property type="term" value="F:DNA binding"/>
    <property type="evidence" value="ECO:0007669"/>
    <property type="project" value="UniProtKB-UniRule"/>
</dbReference>
<evidence type="ECO:0000259" key="7">
    <source>
        <dbReference type="PROSITE" id="PS51900"/>
    </source>
</evidence>
<dbReference type="Gene3D" id="1.10.443.10">
    <property type="entry name" value="Intergrase catalytic core"/>
    <property type="match status" value="1"/>
</dbReference>
<dbReference type="PANTHER" id="PTHR30349">
    <property type="entry name" value="PHAGE INTEGRASE-RELATED"/>
    <property type="match status" value="1"/>
</dbReference>
<dbReference type="GO" id="GO:0015074">
    <property type="term" value="P:DNA integration"/>
    <property type="evidence" value="ECO:0007669"/>
    <property type="project" value="UniProtKB-KW"/>
</dbReference>
<gene>
    <name evidence="8" type="ORF">NB646_04825</name>
</gene>
<dbReference type="InterPro" id="IPR002104">
    <property type="entry name" value="Integrase_catalytic"/>
</dbReference>
<keyword evidence="3 5" id="KW-0238">DNA-binding</keyword>
<evidence type="ECO:0000256" key="5">
    <source>
        <dbReference type="PROSITE-ProRule" id="PRU01248"/>
    </source>
</evidence>
<dbReference type="PROSITE" id="PS51900">
    <property type="entry name" value="CB"/>
    <property type="match status" value="1"/>
</dbReference>
<evidence type="ECO:0000256" key="4">
    <source>
        <dbReference type="ARBA" id="ARBA00023172"/>
    </source>
</evidence>
<name>A0A9E9NUX9_9BURK</name>
<accession>A0A9E9NUX9</accession>
<dbReference type="InterPro" id="IPR044068">
    <property type="entry name" value="CB"/>
</dbReference>
<dbReference type="InterPro" id="IPR011010">
    <property type="entry name" value="DNA_brk_join_enz"/>
</dbReference>
<feature type="domain" description="Core-binding (CB)" evidence="7">
    <location>
        <begin position="13"/>
        <end position="91"/>
    </location>
</feature>
<dbReference type="PROSITE" id="PS51898">
    <property type="entry name" value="TYR_RECOMBINASE"/>
    <property type="match status" value="1"/>
</dbReference>
<keyword evidence="2" id="KW-0229">DNA integration</keyword>
<dbReference type="Pfam" id="PF02899">
    <property type="entry name" value="Phage_int_SAM_1"/>
    <property type="match status" value="1"/>
</dbReference>
<keyword evidence="4" id="KW-0233">DNA recombination</keyword>
<organism evidence="8">
    <name type="scientific">Oxalobacter aliiformigenes</name>
    <dbReference type="NCBI Taxonomy" id="2946593"/>
    <lineage>
        <taxon>Bacteria</taxon>
        <taxon>Pseudomonadati</taxon>
        <taxon>Pseudomonadota</taxon>
        <taxon>Betaproteobacteria</taxon>
        <taxon>Burkholderiales</taxon>
        <taxon>Oxalobacteraceae</taxon>
        <taxon>Oxalobacter</taxon>
    </lineage>
</organism>
<dbReference type="InterPro" id="IPR050090">
    <property type="entry name" value="Tyrosine_recombinase_XerCD"/>
</dbReference>
<evidence type="ECO:0000313" key="8">
    <source>
        <dbReference type="EMBL" id="WAV92042.1"/>
    </source>
</evidence>
<dbReference type="PANTHER" id="PTHR30349:SF41">
    <property type="entry name" value="INTEGRASE_RECOMBINASE PROTEIN MJ0367-RELATED"/>
    <property type="match status" value="1"/>
</dbReference>
<dbReference type="Gene3D" id="1.10.150.130">
    <property type="match status" value="1"/>
</dbReference>
<evidence type="ECO:0000256" key="3">
    <source>
        <dbReference type="ARBA" id="ARBA00023125"/>
    </source>
</evidence>
<sequence>MGVSITRFSHHFSSFYQLSTRFLLSQEFRPTTVRTYRTALSSFFCWLSAMGIDAPMREHVVSWKEFVKETSSLGTAQTYLAAIKLFFKWTGQQGMYPDIAASVKGIRVGRFPKKDFLALDQVLVILKKAKEGNSASRDYAMVFLMVTCGLRVSEVAHADVGDLRYVGGEPVLYVYGKGRDGKTDSVNVPKKVAAVIYQYLGTRTDLTANSPLFASVSRNNSGGRLTSRSISRIVKNLLQRSGFDGDRMTAHSLRHTAVTMSLEAGATLQQVQQFARHSLIVTTQIYAYNLERLRNPCSNKIASLLLRYEKTHRDAKDENGKVTA</sequence>
<evidence type="ECO:0000256" key="1">
    <source>
        <dbReference type="ARBA" id="ARBA00008857"/>
    </source>
</evidence>
<reference evidence="8" key="1">
    <citation type="journal article" date="2022" name="Front. Microbiol.">
        <title>New perspectives on an old grouping: The genomic and phenotypic variability of Oxalobacter formigenes and the implications for calcium oxalate stone prevention.</title>
        <authorList>
            <person name="Chmiel J.A."/>
            <person name="Carr C."/>
            <person name="Stuivenberg G.A."/>
            <person name="Venema R."/>
            <person name="Chanyi R.M."/>
            <person name="Al K.F."/>
            <person name="Giguere D."/>
            <person name="Say H."/>
            <person name="Akouris P.P."/>
            <person name="Dominguez Romero S.A."/>
            <person name="Kwong A."/>
            <person name="Tai V."/>
            <person name="Koval S.F."/>
            <person name="Razvi H."/>
            <person name="Bjazevic J."/>
            <person name="Burton J.P."/>
        </authorList>
    </citation>
    <scope>NUCLEOTIDE SEQUENCE</scope>
    <source>
        <strain evidence="8">OxK</strain>
    </source>
</reference>
<dbReference type="Proteomes" id="UP001164819">
    <property type="component" value="Chromosome"/>
</dbReference>
<proteinExistence type="inferred from homology"/>
<dbReference type="EMBL" id="CP098251">
    <property type="protein sequence ID" value="WAV92042.1"/>
    <property type="molecule type" value="Genomic_DNA"/>
</dbReference>
<dbReference type="InterPro" id="IPR004107">
    <property type="entry name" value="Integrase_SAM-like_N"/>
</dbReference>
<comment type="similarity">
    <text evidence="1">Belongs to the 'phage' integrase family.</text>
</comment>
<dbReference type="AlphaFoldDB" id="A0A9E9NUX9"/>
<protein>
    <submittedName>
        <fullName evidence="8">Site-specific integrase</fullName>
    </submittedName>
</protein>